<dbReference type="SUPFAM" id="SSF54106">
    <property type="entry name" value="LysM domain"/>
    <property type="match status" value="1"/>
</dbReference>
<keyword evidence="5" id="KW-1185">Reference proteome</keyword>
<evidence type="ECO:0000259" key="3">
    <source>
        <dbReference type="PROSITE" id="PS51782"/>
    </source>
</evidence>
<protein>
    <submittedName>
        <fullName evidence="4">LysM peptidoglycan-binding domain-containing protein</fullName>
    </submittedName>
</protein>
<dbReference type="RefSeq" id="WP_204785265.1">
    <property type="nucleotide sequence ID" value="NZ_CALVGD010000079.1"/>
</dbReference>
<keyword evidence="2" id="KW-0732">Signal</keyword>
<feature type="domain" description="LysM" evidence="3">
    <location>
        <begin position="31"/>
        <end position="76"/>
    </location>
</feature>
<feature type="chain" id="PRO_5046659266" evidence="2">
    <location>
        <begin position="30"/>
        <end position="180"/>
    </location>
</feature>
<dbReference type="Gene3D" id="3.10.350.10">
    <property type="entry name" value="LysM domain"/>
    <property type="match status" value="1"/>
</dbReference>
<proteinExistence type="predicted"/>
<gene>
    <name evidence="4" type="ORF">H5975_05805</name>
</gene>
<dbReference type="Proteomes" id="UP000785625">
    <property type="component" value="Unassembled WGS sequence"/>
</dbReference>
<dbReference type="SMART" id="SM00257">
    <property type="entry name" value="LysM"/>
    <property type="match status" value="1"/>
</dbReference>
<feature type="signal peptide" evidence="2">
    <location>
        <begin position="1"/>
        <end position="29"/>
    </location>
</feature>
<organism evidence="4 5">
    <name type="scientific">Limosilactobacillus coleohominis</name>
    <dbReference type="NCBI Taxonomy" id="181675"/>
    <lineage>
        <taxon>Bacteria</taxon>
        <taxon>Bacillati</taxon>
        <taxon>Bacillota</taxon>
        <taxon>Bacilli</taxon>
        <taxon>Lactobacillales</taxon>
        <taxon>Lactobacillaceae</taxon>
        <taxon>Limosilactobacillus</taxon>
    </lineage>
</organism>
<name>A0ABS2GYK4_9LACO</name>
<sequence length="180" mass="19648">MLNKNLLKISATFGAAALGVVATSTIASADTTYTVQNGDTLSSIAAKFGNVDANTIASKNNLQDVNMIHVGQKLVIKGNNSKQSAKNTNKAKVEQTDYTPGQSNLSSADQAAKDWIAYHESRGLYNVQNGQYYGKYQLSLSYLNGDLSPENQERVADQYVANRYGSWTAAQQFWMANGWY</sequence>
<evidence type="ECO:0000256" key="1">
    <source>
        <dbReference type="SAM" id="MobiDB-lite"/>
    </source>
</evidence>
<accession>A0ABS2GYK4</accession>
<dbReference type="Pfam" id="PF01476">
    <property type="entry name" value="LysM"/>
    <property type="match status" value="1"/>
</dbReference>
<feature type="region of interest" description="Disordered" evidence="1">
    <location>
        <begin position="79"/>
        <end position="106"/>
    </location>
</feature>
<comment type="caution">
    <text evidence="4">The sequence shown here is derived from an EMBL/GenBank/DDBJ whole genome shotgun (WGS) entry which is preliminary data.</text>
</comment>
<evidence type="ECO:0000256" key="2">
    <source>
        <dbReference type="SAM" id="SignalP"/>
    </source>
</evidence>
<dbReference type="EMBL" id="JACJKU010000054">
    <property type="protein sequence ID" value="MBM6940988.1"/>
    <property type="molecule type" value="Genomic_DNA"/>
</dbReference>
<evidence type="ECO:0000313" key="5">
    <source>
        <dbReference type="Proteomes" id="UP000785625"/>
    </source>
</evidence>
<dbReference type="CDD" id="cd00118">
    <property type="entry name" value="LysM"/>
    <property type="match status" value="1"/>
</dbReference>
<dbReference type="InterPro" id="IPR018392">
    <property type="entry name" value="LysM"/>
</dbReference>
<evidence type="ECO:0000313" key="4">
    <source>
        <dbReference type="EMBL" id="MBM6940988.1"/>
    </source>
</evidence>
<dbReference type="PROSITE" id="PS51782">
    <property type="entry name" value="LYSM"/>
    <property type="match status" value="1"/>
</dbReference>
<reference evidence="4 5" key="1">
    <citation type="journal article" date="2021" name="Sci. Rep.">
        <title>The distribution of antibiotic resistance genes in chicken gut microbiota commensals.</title>
        <authorList>
            <person name="Juricova H."/>
            <person name="Matiasovicova J."/>
            <person name="Kubasova T."/>
            <person name="Cejkova D."/>
            <person name="Rychlik I."/>
        </authorList>
    </citation>
    <scope>NUCLEOTIDE SEQUENCE [LARGE SCALE GENOMIC DNA]</scope>
    <source>
        <strain evidence="4 5">An574</strain>
    </source>
</reference>
<dbReference type="InterPro" id="IPR036779">
    <property type="entry name" value="LysM_dom_sf"/>
</dbReference>